<comment type="similarity">
    <text evidence="2">Belongs to the ParB family.</text>
</comment>
<dbReference type="FunFam" id="3.90.1530.30:FF:000001">
    <property type="entry name" value="Chromosome partitioning protein ParB"/>
    <property type="match status" value="1"/>
</dbReference>
<evidence type="ECO:0000256" key="2">
    <source>
        <dbReference type="ARBA" id="ARBA00006295"/>
    </source>
</evidence>
<dbReference type="GO" id="GO:0007059">
    <property type="term" value="P:chromosome segregation"/>
    <property type="evidence" value="ECO:0007669"/>
    <property type="project" value="TreeGrafter"/>
</dbReference>
<dbReference type="Pfam" id="PF17762">
    <property type="entry name" value="HTH_ParB"/>
    <property type="match status" value="1"/>
</dbReference>
<keyword evidence="3" id="KW-0963">Cytoplasm</keyword>
<dbReference type="SUPFAM" id="SSF109709">
    <property type="entry name" value="KorB DNA-binding domain-like"/>
    <property type="match status" value="1"/>
</dbReference>
<dbReference type="AlphaFoldDB" id="A0A9D1TMP6"/>
<evidence type="ECO:0000256" key="1">
    <source>
        <dbReference type="ARBA" id="ARBA00004453"/>
    </source>
</evidence>
<dbReference type="EMBL" id="DXIJ01000136">
    <property type="protein sequence ID" value="HIV86404.1"/>
    <property type="molecule type" value="Genomic_DNA"/>
</dbReference>
<protein>
    <submittedName>
        <fullName evidence="9">Nucleoid occlusion protein</fullName>
    </submittedName>
</protein>
<dbReference type="FunFam" id="1.10.10.2830:FF:000001">
    <property type="entry name" value="Chromosome partitioning protein ParB"/>
    <property type="match status" value="1"/>
</dbReference>
<evidence type="ECO:0000313" key="9">
    <source>
        <dbReference type="EMBL" id="HIV86404.1"/>
    </source>
</evidence>
<feature type="domain" description="HTH cro/C1-type" evidence="8">
    <location>
        <begin position="158"/>
        <end position="179"/>
    </location>
</feature>
<dbReference type="InterPro" id="IPR041468">
    <property type="entry name" value="HTH_ParB/Spo0J"/>
</dbReference>
<evidence type="ECO:0000313" key="10">
    <source>
        <dbReference type="Proteomes" id="UP000824162"/>
    </source>
</evidence>
<dbReference type="Gene3D" id="1.10.10.2830">
    <property type="match status" value="1"/>
</dbReference>
<organism evidence="9 10">
    <name type="scientific">Candidatus Monoglobus merdigallinarum</name>
    <dbReference type="NCBI Taxonomy" id="2838698"/>
    <lineage>
        <taxon>Bacteria</taxon>
        <taxon>Bacillati</taxon>
        <taxon>Bacillota</taxon>
        <taxon>Clostridia</taxon>
        <taxon>Monoglobales</taxon>
        <taxon>Monoglobaceae</taxon>
        <taxon>Monoglobus</taxon>
    </lineage>
</organism>
<evidence type="ECO:0000256" key="3">
    <source>
        <dbReference type="ARBA" id="ARBA00022490"/>
    </source>
</evidence>
<dbReference type="GO" id="GO:0005694">
    <property type="term" value="C:chromosome"/>
    <property type="evidence" value="ECO:0007669"/>
    <property type="project" value="TreeGrafter"/>
</dbReference>
<dbReference type="NCBIfam" id="TIGR04285">
    <property type="entry name" value="nucleoid_noc"/>
    <property type="match status" value="1"/>
</dbReference>
<reference evidence="9" key="2">
    <citation type="submission" date="2021-04" db="EMBL/GenBank/DDBJ databases">
        <authorList>
            <person name="Gilroy R."/>
        </authorList>
    </citation>
    <scope>NUCLEOTIDE SEQUENCE</scope>
    <source>
        <strain evidence="9">5790</strain>
    </source>
</reference>
<evidence type="ECO:0000256" key="6">
    <source>
        <dbReference type="ARBA" id="ARBA00023210"/>
    </source>
</evidence>
<sequence length="304" mass="34252">MLFDYLKNSRGAVEEHDSEVHELDRAELAVDIDSIKKAKRVTAHGNSQSIPINCIKPNPNQPRLEIDENALSELAASIENYGLMQPITVRQVIPFEYELVAGHRRLAACKLLGMDYIPAIVLKVGVTDSAVMALVENIQRENLSYMEEAEAYLALLSEHGLTQEELASKLGKSQSTIANKIRILKLPLKVRATLCEFGLTERHARALLKLKNEQQQLTALGEIVKKGLNVERTEALIERMLKKSKAEEESAKKPGHLPRTFKDIRIFSNTIKKAVELMNRSGVKATTKRRENDDYIEYTIKIPK</sequence>
<evidence type="ECO:0000259" key="8">
    <source>
        <dbReference type="PROSITE" id="PS50943"/>
    </source>
</evidence>
<dbReference type="GO" id="GO:0009295">
    <property type="term" value="C:nucleoid"/>
    <property type="evidence" value="ECO:0007669"/>
    <property type="project" value="UniProtKB-SubCell"/>
</dbReference>
<reference evidence="9" key="1">
    <citation type="journal article" date="2021" name="PeerJ">
        <title>Extensive microbial diversity within the chicken gut microbiome revealed by metagenomics and culture.</title>
        <authorList>
            <person name="Gilroy R."/>
            <person name="Ravi A."/>
            <person name="Getino M."/>
            <person name="Pursley I."/>
            <person name="Horton D.L."/>
            <person name="Alikhan N.F."/>
            <person name="Baker D."/>
            <person name="Gharbi K."/>
            <person name="Hall N."/>
            <person name="Watson M."/>
            <person name="Adriaenssens E.M."/>
            <person name="Foster-Nyarko E."/>
            <person name="Jarju S."/>
            <person name="Secka A."/>
            <person name="Antonio M."/>
            <person name="Oren A."/>
            <person name="Chaudhuri R.R."/>
            <person name="La Ragione R."/>
            <person name="Hildebrand F."/>
            <person name="Pallen M.J."/>
        </authorList>
    </citation>
    <scope>NUCLEOTIDE SEQUENCE</scope>
    <source>
        <strain evidence="9">5790</strain>
    </source>
</reference>
<dbReference type="GO" id="GO:0045881">
    <property type="term" value="P:positive regulation of sporulation resulting in formation of a cellular spore"/>
    <property type="evidence" value="ECO:0007669"/>
    <property type="project" value="TreeGrafter"/>
</dbReference>
<gene>
    <name evidence="9" type="primary">noc</name>
    <name evidence="9" type="ORF">H9900_06330</name>
</gene>
<dbReference type="InterPro" id="IPR001387">
    <property type="entry name" value="Cro/C1-type_HTH"/>
</dbReference>
<dbReference type="PANTHER" id="PTHR33375:SF8">
    <property type="entry name" value="NUCLEOID OCCLUSION PROTEIN"/>
    <property type="match status" value="1"/>
</dbReference>
<dbReference type="InterPro" id="IPR023705">
    <property type="entry name" value="Nucleoid_occlusion_protein"/>
</dbReference>
<keyword evidence="4" id="KW-0132">Cell division</keyword>
<dbReference type="NCBIfam" id="TIGR00180">
    <property type="entry name" value="parB_part"/>
    <property type="match status" value="1"/>
</dbReference>
<evidence type="ECO:0000256" key="7">
    <source>
        <dbReference type="ARBA" id="ARBA00023306"/>
    </source>
</evidence>
<keyword evidence="5" id="KW-0238">DNA-binding</keyword>
<comment type="subcellular location">
    <subcellularLocation>
        <location evidence="1">Cytoplasm</location>
        <location evidence="1">Nucleoid</location>
    </subcellularLocation>
</comment>
<dbReference type="SUPFAM" id="SSF110849">
    <property type="entry name" value="ParB/Sulfiredoxin"/>
    <property type="match status" value="1"/>
</dbReference>
<dbReference type="GO" id="GO:0000917">
    <property type="term" value="P:division septum assembly"/>
    <property type="evidence" value="ECO:0007669"/>
    <property type="project" value="UniProtKB-KW"/>
</dbReference>
<comment type="caution">
    <text evidence="9">The sequence shown here is derived from an EMBL/GenBank/DDBJ whole genome shotgun (WGS) entry which is preliminary data.</text>
</comment>
<evidence type="ECO:0000256" key="5">
    <source>
        <dbReference type="ARBA" id="ARBA00023125"/>
    </source>
</evidence>
<dbReference type="GO" id="GO:0003677">
    <property type="term" value="F:DNA binding"/>
    <property type="evidence" value="ECO:0007669"/>
    <property type="project" value="UniProtKB-KW"/>
</dbReference>
<dbReference type="Pfam" id="PF02195">
    <property type="entry name" value="ParB_N"/>
    <property type="match status" value="1"/>
</dbReference>
<dbReference type="InterPro" id="IPR036086">
    <property type="entry name" value="ParB/Sulfiredoxin_sf"/>
</dbReference>
<dbReference type="PROSITE" id="PS50943">
    <property type="entry name" value="HTH_CROC1"/>
    <property type="match status" value="1"/>
</dbReference>
<dbReference type="InterPro" id="IPR004437">
    <property type="entry name" value="ParB/RepB/Spo0J"/>
</dbReference>
<dbReference type="InterPro" id="IPR003115">
    <property type="entry name" value="ParB_N"/>
</dbReference>
<dbReference type="SMART" id="SM00470">
    <property type="entry name" value="ParB"/>
    <property type="match status" value="1"/>
</dbReference>
<keyword evidence="6" id="KW-0717">Septation</keyword>
<dbReference type="Proteomes" id="UP000824162">
    <property type="component" value="Unassembled WGS sequence"/>
</dbReference>
<dbReference type="CDD" id="cd16393">
    <property type="entry name" value="SPO0J_N"/>
    <property type="match status" value="1"/>
</dbReference>
<dbReference type="Gene3D" id="3.90.1530.30">
    <property type="match status" value="1"/>
</dbReference>
<dbReference type="PANTHER" id="PTHR33375">
    <property type="entry name" value="CHROMOSOME-PARTITIONING PROTEIN PARB-RELATED"/>
    <property type="match status" value="1"/>
</dbReference>
<name>A0A9D1TMP6_9FIRM</name>
<dbReference type="InterPro" id="IPR050336">
    <property type="entry name" value="Chromosome_partition/occlusion"/>
</dbReference>
<proteinExistence type="inferred from homology"/>
<accession>A0A9D1TMP6</accession>
<keyword evidence="7" id="KW-0131">Cell cycle</keyword>
<evidence type="ECO:0000256" key="4">
    <source>
        <dbReference type="ARBA" id="ARBA00022618"/>
    </source>
</evidence>